<feature type="transmembrane region" description="Helical" evidence="1">
    <location>
        <begin position="49"/>
        <end position="70"/>
    </location>
</feature>
<feature type="transmembrane region" description="Helical" evidence="1">
    <location>
        <begin position="279"/>
        <end position="299"/>
    </location>
</feature>
<gene>
    <name evidence="2" type="ORF">IV57_GL002108</name>
</gene>
<feature type="transmembrane region" description="Helical" evidence="1">
    <location>
        <begin position="12"/>
        <end position="29"/>
    </location>
</feature>
<feature type="transmembrane region" description="Helical" evidence="1">
    <location>
        <begin position="156"/>
        <end position="181"/>
    </location>
</feature>
<feature type="transmembrane region" description="Helical" evidence="1">
    <location>
        <begin position="451"/>
        <end position="469"/>
    </location>
</feature>
<accession>A0A0R2LJ07</accession>
<keyword evidence="1" id="KW-0812">Transmembrane</keyword>
<sequence length="508" mass="58478">MKGKFFNFGNRLIRYLFYFLFLLTFYFAITSPNLILGDNSVTGAGTTMYTTVFIILSLILLVSFFTYNEFADFIKFIFIDRSLITASAIFGIAIIVQIVFVLNVHPVIGFDAGAIHEALSNTTDAELRGYYSLNPNNIPAMLVQHQLAMFFNTKSWLFFDLVTTLLVDISALLNIGSVMILARRKTPLAIYLHAVWLLLFPMIIVPYTDTWVLPLVSLYFFCYVLLRYGDFYWRVKIPTAIIFGMAVISSYFIKPSSIVGFIAIILIEFLYLFKERKDLVTEVIFGSVIILTMVPTYLIENHQIEHQDYIQVNTARSKPMINFINMGVSGDGGYNAKDSLMMAELPNRKAQIDYSKRMLKKRIGKMGPFGYIKFLFKKHRNNTADGTFAWIKEGHFIRGNTNPSSKGFRGKLRNFVYLYGKNLGDFRYVAQIWWIVFLATIVLNWRDQTKIVQTLRLAIIGGFIFLLIFEGGRSRYLIQFLPAMFILASLSIDKSWNWFKGLFSWVND</sequence>
<reference evidence="2 3" key="1">
    <citation type="journal article" date="2015" name="Genome Announc.">
        <title>Expanding the biotechnology potential of lactobacilli through comparative genomics of 213 strains and associated genera.</title>
        <authorList>
            <person name="Sun Z."/>
            <person name="Harris H.M."/>
            <person name="McCann A."/>
            <person name="Guo C."/>
            <person name="Argimon S."/>
            <person name="Zhang W."/>
            <person name="Yang X."/>
            <person name="Jeffery I.B."/>
            <person name="Cooney J.C."/>
            <person name="Kagawa T.F."/>
            <person name="Liu W."/>
            <person name="Song Y."/>
            <person name="Salvetti E."/>
            <person name="Wrobel A."/>
            <person name="Rasinkangas P."/>
            <person name="Parkhill J."/>
            <person name="Rea M.C."/>
            <person name="O'Sullivan O."/>
            <person name="Ritari J."/>
            <person name="Douillard F.P."/>
            <person name="Paul Ross R."/>
            <person name="Yang R."/>
            <person name="Briner A.E."/>
            <person name="Felis G.E."/>
            <person name="de Vos W.M."/>
            <person name="Barrangou R."/>
            <person name="Klaenhammer T.R."/>
            <person name="Caufield P.W."/>
            <person name="Cui Y."/>
            <person name="Zhang H."/>
            <person name="O'Toole P.W."/>
        </authorList>
    </citation>
    <scope>NUCLEOTIDE SEQUENCE [LARGE SCALE GENOMIC DNA]</scope>
    <source>
        <strain evidence="2 3">DSM 24716</strain>
    </source>
</reference>
<dbReference type="STRING" id="993692.IV57_GL002108"/>
<comment type="caution">
    <text evidence="2">The sequence shown here is derived from an EMBL/GenBank/DDBJ whole genome shotgun (WGS) entry which is preliminary data.</text>
</comment>
<protein>
    <submittedName>
        <fullName evidence="2">Integral membrane protein</fullName>
    </submittedName>
</protein>
<feature type="transmembrane region" description="Helical" evidence="1">
    <location>
        <begin position="240"/>
        <end position="273"/>
    </location>
</feature>
<evidence type="ECO:0000313" key="3">
    <source>
        <dbReference type="Proteomes" id="UP000051006"/>
    </source>
</evidence>
<dbReference type="Proteomes" id="UP000051006">
    <property type="component" value="Unassembled WGS sequence"/>
</dbReference>
<dbReference type="AlphaFoldDB" id="A0A0R2LJ07"/>
<dbReference type="EMBL" id="JQCF01000005">
    <property type="protein sequence ID" value="KRO00092.1"/>
    <property type="molecule type" value="Genomic_DNA"/>
</dbReference>
<proteinExistence type="predicted"/>
<keyword evidence="3" id="KW-1185">Reference proteome</keyword>
<keyword evidence="1" id="KW-1133">Transmembrane helix</keyword>
<dbReference type="OrthoDB" id="5695313at2"/>
<organism evidence="2 3">
    <name type="scientific">Companilactobacillus kimchiensis</name>
    <dbReference type="NCBI Taxonomy" id="993692"/>
    <lineage>
        <taxon>Bacteria</taxon>
        <taxon>Bacillati</taxon>
        <taxon>Bacillota</taxon>
        <taxon>Bacilli</taxon>
        <taxon>Lactobacillales</taxon>
        <taxon>Lactobacillaceae</taxon>
        <taxon>Companilactobacillus</taxon>
    </lineage>
</organism>
<feature type="transmembrane region" description="Helical" evidence="1">
    <location>
        <begin position="188"/>
        <end position="205"/>
    </location>
</feature>
<evidence type="ECO:0000313" key="2">
    <source>
        <dbReference type="EMBL" id="KRO00092.1"/>
    </source>
</evidence>
<dbReference type="InterPro" id="IPR021200">
    <property type="entry name" value="CHIM_prot"/>
</dbReference>
<feature type="transmembrane region" description="Helical" evidence="1">
    <location>
        <begin position="82"/>
        <end position="102"/>
    </location>
</feature>
<dbReference type="RefSeq" id="WP_057880247.1">
    <property type="nucleotide sequence ID" value="NZ_JQCF01000005.1"/>
</dbReference>
<evidence type="ECO:0000256" key="1">
    <source>
        <dbReference type="SAM" id="Phobius"/>
    </source>
</evidence>
<keyword evidence="1" id="KW-0472">Membrane</keyword>
<feature type="transmembrane region" description="Helical" evidence="1">
    <location>
        <begin position="476"/>
        <end position="492"/>
    </location>
</feature>
<feature type="transmembrane region" description="Helical" evidence="1">
    <location>
        <begin position="211"/>
        <end position="228"/>
    </location>
</feature>
<dbReference type="PATRIC" id="fig|993692.3.peg.2140"/>
<name>A0A0R2LJ07_9LACO</name>
<dbReference type="NCBIfam" id="TIGR03766">
    <property type="entry name" value="TIGR03766 family XrtG-associated glycosyltransferase"/>
    <property type="match status" value="1"/>
</dbReference>